<gene>
    <name evidence="2" type="ORF">H9867_07505</name>
</gene>
<keyword evidence="1" id="KW-1133">Transmembrane helix</keyword>
<protein>
    <submittedName>
        <fullName evidence="2">Uncharacterized protein</fullName>
    </submittedName>
</protein>
<evidence type="ECO:0000313" key="2">
    <source>
        <dbReference type="EMBL" id="HIW96312.1"/>
    </source>
</evidence>
<dbReference type="EMBL" id="DXFZ01000091">
    <property type="protein sequence ID" value="HIW96312.1"/>
    <property type="molecule type" value="Genomic_DNA"/>
</dbReference>
<dbReference type="AlphaFoldDB" id="A0A9D1UQG9"/>
<reference evidence="2" key="1">
    <citation type="journal article" date="2021" name="PeerJ">
        <title>Extensive microbial diversity within the chicken gut microbiome revealed by metagenomics and culture.</title>
        <authorList>
            <person name="Gilroy R."/>
            <person name="Ravi A."/>
            <person name="Getino M."/>
            <person name="Pursley I."/>
            <person name="Horton D.L."/>
            <person name="Alikhan N.F."/>
            <person name="Baker D."/>
            <person name="Gharbi K."/>
            <person name="Hall N."/>
            <person name="Watson M."/>
            <person name="Adriaenssens E.M."/>
            <person name="Foster-Nyarko E."/>
            <person name="Jarju S."/>
            <person name="Secka A."/>
            <person name="Antonio M."/>
            <person name="Oren A."/>
            <person name="Chaudhuri R.R."/>
            <person name="La Ragione R."/>
            <person name="Hildebrand F."/>
            <person name="Pallen M.J."/>
        </authorList>
    </citation>
    <scope>NUCLEOTIDE SEQUENCE</scope>
    <source>
        <strain evidence="2">4376</strain>
    </source>
</reference>
<feature type="transmembrane region" description="Helical" evidence="1">
    <location>
        <begin position="48"/>
        <end position="75"/>
    </location>
</feature>
<name>A0A9D1UQG9_9CORY</name>
<evidence type="ECO:0000313" key="3">
    <source>
        <dbReference type="Proteomes" id="UP000824189"/>
    </source>
</evidence>
<keyword evidence="1" id="KW-0812">Transmembrane</keyword>
<dbReference type="Proteomes" id="UP000824189">
    <property type="component" value="Unassembled WGS sequence"/>
</dbReference>
<comment type="caution">
    <text evidence="2">The sequence shown here is derived from an EMBL/GenBank/DDBJ whole genome shotgun (WGS) entry which is preliminary data.</text>
</comment>
<evidence type="ECO:0000256" key="1">
    <source>
        <dbReference type="SAM" id="Phobius"/>
    </source>
</evidence>
<accession>A0A9D1UQG9</accession>
<organism evidence="2 3">
    <name type="scientific">Candidatus Corynebacterium gallistercoris</name>
    <dbReference type="NCBI Taxonomy" id="2838530"/>
    <lineage>
        <taxon>Bacteria</taxon>
        <taxon>Bacillati</taxon>
        <taxon>Actinomycetota</taxon>
        <taxon>Actinomycetes</taxon>
        <taxon>Mycobacteriales</taxon>
        <taxon>Corynebacteriaceae</taxon>
        <taxon>Corynebacterium</taxon>
    </lineage>
</organism>
<sequence length="91" mass="9076">MLTILQIVGIFVSSPSAVSFLALGGSVVVMGIAMASGPRPARVALLPGVVAFGLVVAGQLDGLPAQIVCAGIVLLGNARAVTKLKTQPTTH</sequence>
<proteinExistence type="predicted"/>
<keyword evidence="1" id="KW-0472">Membrane</keyword>
<reference evidence="2" key="2">
    <citation type="submission" date="2021-04" db="EMBL/GenBank/DDBJ databases">
        <authorList>
            <person name="Gilroy R."/>
        </authorList>
    </citation>
    <scope>NUCLEOTIDE SEQUENCE</scope>
    <source>
        <strain evidence="2">4376</strain>
    </source>
</reference>